<evidence type="ECO:0000313" key="3">
    <source>
        <dbReference type="Proteomes" id="UP000076079"/>
    </source>
</evidence>
<dbReference type="KEGG" id="abac:LuPra_01333"/>
<keyword evidence="2" id="KW-0575">Peroxidase</keyword>
<organism evidence="2 3">
    <name type="scientific">Luteitalea pratensis</name>
    <dbReference type="NCBI Taxonomy" id="1855912"/>
    <lineage>
        <taxon>Bacteria</taxon>
        <taxon>Pseudomonadati</taxon>
        <taxon>Acidobacteriota</taxon>
        <taxon>Vicinamibacteria</taxon>
        <taxon>Vicinamibacterales</taxon>
        <taxon>Vicinamibacteraceae</taxon>
        <taxon>Luteitalea</taxon>
    </lineage>
</organism>
<dbReference type="STRING" id="1855912.LuPra_01333"/>
<reference evidence="2 3" key="1">
    <citation type="journal article" date="2016" name="Genome Announc.">
        <title>First Complete Genome Sequence of a Subdivision 6 Acidobacterium Strain.</title>
        <authorList>
            <person name="Huang S."/>
            <person name="Vieira S."/>
            <person name="Bunk B."/>
            <person name="Riedel T."/>
            <person name="Sproer C."/>
            <person name="Overmann J."/>
        </authorList>
    </citation>
    <scope>NUCLEOTIDE SEQUENCE [LARGE SCALE GENOMIC DNA]</scope>
    <source>
        <strain evidence="3">DSM 100886 HEG_-6_39</strain>
    </source>
</reference>
<dbReference type="PANTHER" id="PTHR43433">
    <property type="entry name" value="HYDROLASE, ALPHA/BETA FOLD FAMILY PROTEIN"/>
    <property type="match status" value="1"/>
</dbReference>
<gene>
    <name evidence="2" type="primary">cpo_1</name>
    <name evidence="2" type="ORF">LuPra_01333</name>
</gene>
<dbReference type="Proteomes" id="UP000076079">
    <property type="component" value="Chromosome"/>
</dbReference>
<dbReference type="EC" id="1.11.1.10" evidence="2"/>
<dbReference type="PANTHER" id="PTHR43433:SF5">
    <property type="entry name" value="AB HYDROLASE-1 DOMAIN-CONTAINING PROTEIN"/>
    <property type="match status" value="1"/>
</dbReference>
<dbReference type="InterPro" id="IPR050471">
    <property type="entry name" value="AB_hydrolase"/>
</dbReference>
<name>A0A143PHW9_LUTPR</name>
<dbReference type="EMBL" id="CP015136">
    <property type="protein sequence ID" value="AMY08145.1"/>
    <property type="molecule type" value="Genomic_DNA"/>
</dbReference>
<dbReference type="InterPro" id="IPR000073">
    <property type="entry name" value="AB_hydrolase_1"/>
</dbReference>
<feature type="domain" description="AB hydrolase-1" evidence="1">
    <location>
        <begin position="31"/>
        <end position="153"/>
    </location>
</feature>
<dbReference type="AlphaFoldDB" id="A0A143PHW9"/>
<proteinExistence type="predicted"/>
<protein>
    <submittedName>
        <fullName evidence="2">Non-heme chloroperoxidase</fullName>
        <ecNumber evidence="2">1.11.1.10</ecNumber>
    </submittedName>
</protein>
<evidence type="ECO:0000259" key="1">
    <source>
        <dbReference type="Pfam" id="PF00561"/>
    </source>
</evidence>
<sequence>MTMITTMTTGHASIHGIRMYYEVHGRRDGVPLLLLHGGGSTIDSTFGRVLPLLAEHRRVIAIEEQGHGRTSDRDQPVTFDASADDAAALLRHLDVVEADVFGFSNGGSVALQVAIRHLEVVRRLVFASSLTRRDGAPPQFWQFMRQATFEDMPQALKDAFLRVNPDPQQLRTMHDKDAARMRSFADVPDEAVRAVRVPTLVVMGDRDVATPEHAVSLFRLLPQARLLILPSGHGHYLGETSAGEVDGTYAELTVRLIERFLDADGDG</sequence>
<dbReference type="InterPro" id="IPR029058">
    <property type="entry name" value="AB_hydrolase_fold"/>
</dbReference>
<keyword evidence="3" id="KW-1185">Reference proteome</keyword>
<dbReference type="Pfam" id="PF00561">
    <property type="entry name" value="Abhydrolase_1"/>
    <property type="match status" value="1"/>
</dbReference>
<evidence type="ECO:0000313" key="2">
    <source>
        <dbReference type="EMBL" id="AMY08145.1"/>
    </source>
</evidence>
<reference evidence="3" key="2">
    <citation type="submission" date="2016-04" db="EMBL/GenBank/DDBJ databases">
        <title>First Complete Genome Sequence of a Subdivision 6 Acidobacterium.</title>
        <authorList>
            <person name="Huang S."/>
            <person name="Vieira S."/>
            <person name="Bunk B."/>
            <person name="Riedel T."/>
            <person name="Sproeer C."/>
            <person name="Overmann J."/>
        </authorList>
    </citation>
    <scope>NUCLEOTIDE SEQUENCE [LARGE SCALE GENOMIC DNA]</scope>
    <source>
        <strain evidence="3">DSM 100886 HEG_-6_39</strain>
    </source>
</reference>
<keyword evidence="2" id="KW-0560">Oxidoreductase</keyword>
<dbReference type="Gene3D" id="3.40.50.1820">
    <property type="entry name" value="alpha/beta hydrolase"/>
    <property type="match status" value="1"/>
</dbReference>
<dbReference type="SUPFAM" id="SSF53474">
    <property type="entry name" value="alpha/beta-Hydrolases"/>
    <property type="match status" value="1"/>
</dbReference>
<accession>A0A143PHW9</accession>
<dbReference type="GO" id="GO:0016691">
    <property type="term" value="F:chloride peroxidase activity"/>
    <property type="evidence" value="ECO:0007669"/>
    <property type="project" value="UniProtKB-EC"/>
</dbReference>